<proteinExistence type="predicted"/>
<gene>
    <name evidence="1" type="ORF">GMARGA_LOCUS35964</name>
</gene>
<organism evidence="1 2">
    <name type="scientific">Gigaspora margarita</name>
    <dbReference type="NCBI Taxonomy" id="4874"/>
    <lineage>
        <taxon>Eukaryota</taxon>
        <taxon>Fungi</taxon>
        <taxon>Fungi incertae sedis</taxon>
        <taxon>Mucoromycota</taxon>
        <taxon>Glomeromycotina</taxon>
        <taxon>Glomeromycetes</taxon>
        <taxon>Diversisporales</taxon>
        <taxon>Gigasporaceae</taxon>
        <taxon>Gigaspora</taxon>
    </lineage>
</organism>
<evidence type="ECO:0000313" key="1">
    <source>
        <dbReference type="EMBL" id="CAG8842400.1"/>
    </source>
</evidence>
<protein>
    <submittedName>
        <fullName evidence="1">15649_t:CDS:1</fullName>
    </submittedName>
</protein>
<dbReference type="Proteomes" id="UP000789901">
    <property type="component" value="Unassembled WGS sequence"/>
</dbReference>
<dbReference type="EMBL" id="CAJVQB010068897">
    <property type="protein sequence ID" value="CAG8842400.1"/>
    <property type="molecule type" value="Genomic_DNA"/>
</dbReference>
<keyword evidence="2" id="KW-1185">Reference proteome</keyword>
<comment type="caution">
    <text evidence="1">The sequence shown here is derived from an EMBL/GenBank/DDBJ whole genome shotgun (WGS) entry which is preliminary data.</text>
</comment>
<sequence>QKQYKDLLFLLVAKEAMNGIEKILTKYEALKNRKIYQEYKKIVISK</sequence>
<name>A0ABN7WWC3_GIGMA</name>
<feature type="non-terminal residue" evidence="1">
    <location>
        <position position="1"/>
    </location>
</feature>
<evidence type="ECO:0000313" key="2">
    <source>
        <dbReference type="Proteomes" id="UP000789901"/>
    </source>
</evidence>
<accession>A0ABN7WWC3</accession>
<reference evidence="1 2" key="1">
    <citation type="submission" date="2021-06" db="EMBL/GenBank/DDBJ databases">
        <authorList>
            <person name="Kallberg Y."/>
            <person name="Tangrot J."/>
            <person name="Rosling A."/>
        </authorList>
    </citation>
    <scope>NUCLEOTIDE SEQUENCE [LARGE SCALE GENOMIC DNA]</scope>
    <source>
        <strain evidence="1 2">120-4 pot B 10/14</strain>
    </source>
</reference>